<evidence type="ECO:0000313" key="2">
    <source>
        <dbReference type="Proteomes" id="UP000729402"/>
    </source>
</evidence>
<accession>A0A8J5WPL8</accession>
<proteinExistence type="predicted"/>
<protein>
    <submittedName>
        <fullName evidence="1">Uncharacterized protein</fullName>
    </submittedName>
</protein>
<dbReference type="AlphaFoldDB" id="A0A8J5WPL8"/>
<reference evidence="1" key="2">
    <citation type="submission" date="2021-02" db="EMBL/GenBank/DDBJ databases">
        <authorList>
            <person name="Kimball J.A."/>
            <person name="Haas M.W."/>
            <person name="Macchietto M."/>
            <person name="Kono T."/>
            <person name="Duquette J."/>
            <person name="Shao M."/>
        </authorList>
    </citation>
    <scope>NUCLEOTIDE SEQUENCE</scope>
    <source>
        <tissue evidence="1">Fresh leaf tissue</tissue>
    </source>
</reference>
<keyword evidence="2" id="KW-1185">Reference proteome</keyword>
<gene>
    <name evidence="1" type="ORF">GUJ93_ZPchr0012g19974</name>
</gene>
<sequence length="116" mass="13289">MSMGEEHANKARVQTLESELDGMYMDDSEKNIDFSLKHHQAMGDVTELAIMETIICLRAFEESSWGFRCDKEGGPQLLFVGAEPHLTRVEWEAKVVEEKNYRGKFDKSKIDCRKCG</sequence>
<dbReference type="EMBL" id="JAAALK010000080">
    <property type="protein sequence ID" value="KAG8095280.1"/>
    <property type="molecule type" value="Genomic_DNA"/>
</dbReference>
<reference evidence="1" key="1">
    <citation type="journal article" date="2021" name="bioRxiv">
        <title>Whole Genome Assembly and Annotation of Northern Wild Rice, Zizania palustris L., Supports a Whole Genome Duplication in the Zizania Genus.</title>
        <authorList>
            <person name="Haas M."/>
            <person name="Kono T."/>
            <person name="Macchietto M."/>
            <person name="Millas R."/>
            <person name="McGilp L."/>
            <person name="Shao M."/>
            <person name="Duquette J."/>
            <person name="Hirsch C.N."/>
            <person name="Kimball J."/>
        </authorList>
    </citation>
    <scope>NUCLEOTIDE SEQUENCE</scope>
    <source>
        <tissue evidence="1">Fresh leaf tissue</tissue>
    </source>
</reference>
<comment type="caution">
    <text evidence="1">The sequence shown here is derived from an EMBL/GenBank/DDBJ whole genome shotgun (WGS) entry which is preliminary data.</text>
</comment>
<dbReference type="Proteomes" id="UP000729402">
    <property type="component" value="Unassembled WGS sequence"/>
</dbReference>
<name>A0A8J5WPL8_ZIZPA</name>
<organism evidence="1 2">
    <name type="scientific">Zizania palustris</name>
    <name type="common">Northern wild rice</name>
    <dbReference type="NCBI Taxonomy" id="103762"/>
    <lineage>
        <taxon>Eukaryota</taxon>
        <taxon>Viridiplantae</taxon>
        <taxon>Streptophyta</taxon>
        <taxon>Embryophyta</taxon>
        <taxon>Tracheophyta</taxon>
        <taxon>Spermatophyta</taxon>
        <taxon>Magnoliopsida</taxon>
        <taxon>Liliopsida</taxon>
        <taxon>Poales</taxon>
        <taxon>Poaceae</taxon>
        <taxon>BOP clade</taxon>
        <taxon>Oryzoideae</taxon>
        <taxon>Oryzeae</taxon>
        <taxon>Zizaniinae</taxon>
        <taxon>Zizania</taxon>
    </lineage>
</organism>
<evidence type="ECO:0000313" key="1">
    <source>
        <dbReference type="EMBL" id="KAG8095280.1"/>
    </source>
</evidence>